<feature type="region of interest" description="Disordered" evidence="4">
    <location>
        <begin position="765"/>
        <end position="818"/>
    </location>
</feature>
<evidence type="ECO:0000313" key="9">
    <source>
        <dbReference type="Proteomes" id="UP000253850"/>
    </source>
</evidence>
<dbReference type="PANTHER" id="PTHR43531:SF11">
    <property type="entry name" value="METHYL-ACCEPTING CHEMOTAXIS PROTEIN 3"/>
    <property type="match status" value="1"/>
</dbReference>
<dbReference type="InterPro" id="IPR051310">
    <property type="entry name" value="MCP_chemotaxis"/>
</dbReference>
<reference evidence="8 9" key="1">
    <citation type="submission" date="2018-07" db="EMBL/GenBank/DDBJ databases">
        <title>Complete genome of the Arcobacter bivalviorum type strain LMG 26154.</title>
        <authorList>
            <person name="Miller W.G."/>
            <person name="Yee E."/>
            <person name="Bono J.L."/>
        </authorList>
    </citation>
    <scope>NUCLEOTIDE SEQUENCE [LARGE SCALE GENOMIC DNA]</scope>
    <source>
        <strain evidence="8 9">LMG 26154</strain>
    </source>
</reference>
<name>A0AB33GR15_9BACT</name>
<accession>A0AB33GR15</accession>
<sequence length="818" mass="90175">MLKKFTIKAKIIILIIFALSFLTIVLTSFSVKEVKESLLNQNYAMLTAARDSKANQIETFFNERIGDINVLAKSYNIVELVYDLKNTYSMLDIDEKGKFPVDSSIIKDATQKHEAFLQYYLKEYGYYDIFLIDTETSHVIYTAAKESDYGANLKYGSLKDSGLGQAYAKTLKNNRATFIDMEPYAPSNNAPAMFIGNPIVDEGKVIAILVFQISDRAINKIMQFREGYGTSQEDYLVGEDLLMRSDSYLNPKQYSLVTSFSNNAKVDTTATKNALSGKENTEIIIDYNGNPVLSAYSQVNIGEDFKWAILSEIDEAEVLITPNAIRNIIIIISLVVLAFVIVGTIFVINNVIVKKLKAFQEGLIGFFNYVNREADNVKELENDSLDEIGLMSKVVNENIIKAKTGIEEDRAIIDETIKVLGEFEQGDLKQRITTKVNNPALNELRDVLNKMGDNLENNIDNILEVLGQFSNYNYTSRVNTDGIKEHLEKLSLGVNSLGDSITQMLIENKRNGLIVDNSSTILLRNVDILNQASNEAAASLEETAAALEEITGNVKSTSLKVTEMSTFATEVTNSASEGQELATKTTSAMDDINEQVTAINEAITVIDQIAFQTNILSLNAAVEAATAGEAGKGFAVVAQEVRNLASRSAEAAKEIKALVENANLKANEGKNIADEMIKGYASLNTNIDKTIELIADVSNAAKEQETGIIQINDAINSLDQQTQKNAAVATETQEIATNTSALAKEIVSEVDKKEFDGKNNINIARESNNSKETKNISSPVKQVEVKSSKVAPQQVHKKPVEKNATFKDSSPDDEWETF</sequence>
<dbReference type="AlphaFoldDB" id="A0AB33GR15"/>
<dbReference type="Gene3D" id="1.10.287.950">
    <property type="entry name" value="Methyl-accepting chemotaxis protein"/>
    <property type="match status" value="1"/>
</dbReference>
<feature type="transmembrane region" description="Helical" evidence="5">
    <location>
        <begin position="328"/>
        <end position="348"/>
    </location>
</feature>
<evidence type="ECO:0000256" key="3">
    <source>
        <dbReference type="PROSITE-ProRule" id="PRU00284"/>
    </source>
</evidence>
<dbReference type="GO" id="GO:0016020">
    <property type="term" value="C:membrane"/>
    <property type="evidence" value="ECO:0007669"/>
    <property type="project" value="InterPro"/>
</dbReference>
<keyword evidence="1" id="KW-0145">Chemotaxis</keyword>
<dbReference type="GO" id="GO:0006935">
    <property type="term" value="P:chemotaxis"/>
    <property type="evidence" value="ECO:0007669"/>
    <property type="project" value="UniProtKB-KW"/>
</dbReference>
<evidence type="ECO:0000259" key="7">
    <source>
        <dbReference type="PROSITE" id="PS50885"/>
    </source>
</evidence>
<dbReference type="PANTHER" id="PTHR43531">
    <property type="entry name" value="PROTEIN ICFG"/>
    <property type="match status" value="1"/>
</dbReference>
<keyword evidence="3" id="KW-0807">Transducer</keyword>
<evidence type="ECO:0000256" key="4">
    <source>
        <dbReference type="SAM" id="MobiDB-lite"/>
    </source>
</evidence>
<dbReference type="InterPro" id="IPR003660">
    <property type="entry name" value="HAMP_dom"/>
</dbReference>
<dbReference type="InterPro" id="IPR004089">
    <property type="entry name" value="MCPsignal_dom"/>
</dbReference>
<dbReference type="Pfam" id="PF00015">
    <property type="entry name" value="MCPsignal"/>
    <property type="match status" value="1"/>
</dbReference>
<comment type="similarity">
    <text evidence="2">Belongs to the methyl-accepting chemotaxis (MCP) protein family.</text>
</comment>
<evidence type="ECO:0000256" key="2">
    <source>
        <dbReference type="ARBA" id="ARBA00029447"/>
    </source>
</evidence>
<dbReference type="Proteomes" id="UP000253850">
    <property type="component" value="Chromosome"/>
</dbReference>
<evidence type="ECO:0000259" key="6">
    <source>
        <dbReference type="PROSITE" id="PS50111"/>
    </source>
</evidence>
<dbReference type="EMBL" id="CP031217">
    <property type="protein sequence ID" value="AXH12047.1"/>
    <property type="molecule type" value="Genomic_DNA"/>
</dbReference>
<dbReference type="KEGG" id="hbv:ABIV_1042"/>
<dbReference type="SUPFAM" id="SSF58104">
    <property type="entry name" value="Methyl-accepting chemotaxis protein (MCP) signaling domain"/>
    <property type="match status" value="1"/>
</dbReference>
<protein>
    <submittedName>
        <fullName evidence="8">MCP-domain signal transduction protein</fullName>
    </submittedName>
</protein>
<dbReference type="PROSITE" id="PS50885">
    <property type="entry name" value="HAMP"/>
    <property type="match status" value="1"/>
</dbReference>
<feature type="domain" description="Methyl-accepting transducer" evidence="6">
    <location>
        <begin position="511"/>
        <end position="740"/>
    </location>
</feature>
<feature type="transmembrane region" description="Helical" evidence="5">
    <location>
        <begin position="12"/>
        <end position="31"/>
    </location>
</feature>
<evidence type="ECO:0000256" key="1">
    <source>
        <dbReference type="ARBA" id="ARBA00022500"/>
    </source>
</evidence>
<organism evidence="8 9">
    <name type="scientific">Halarcobacter bivalviorum</name>
    <dbReference type="NCBI Taxonomy" id="663364"/>
    <lineage>
        <taxon>Bacteria</taxon>
        <taxon>Pseudomonadati</taxon>
        <taxon>Campylobacterota</taxon>
        <taxon>Epsilonproteobacteria</taxon>
        <taxon>Campylobacterales</taxon>
        <taxon>Arcobacteraceae</taxon>
        <taxon>Halarcobacter</taxon>
    </lineage>
</organism>
<keyword evidence="5" id="KW-0472">Membrane</keyword>
<feature type="domain" description="HAMP" evidence="7">
    <location>
        <begin position="413"/>
        <end position="460"/>
    </location>
</feature>
<evidence type="ECO:0000313" key="8">
    <source>
        <dbReference type="EMBL" id="AXH12047.1"/>
    </source>
</evidence>
<keyword evidence="5" id="KW-1133">Transmembrane helix</keyword>
<dbReference type="GO" id="GO:0007165">
    <property type="term" value="P:signal transduction"/>
    <property type="evidence" value="ECO:0007669"/>
    <property type="project" value="UniProtKB-KW"/>
</dbReference>
<dbReference type="PROSITE" id="PS50111">
    <property type="entry name" value="CHEMOTAXIS_TRANSDUC_2"/>
    <property type="match status" value="1"/>
</dbReference>
<dbReference type="CDD" id="cd11386">
    <property type="entry name" value="MCP_signal"/>
    <property type="match status" value="1"/>
</dbReference>
<keyword evidence="5" id="KW-0812">Transmembrane</keyword>
<gene>
    <name evidence="8" type="ORF">ABIV_1042</name>
</gene>
<evidence type="ECO:0000256" key="5">
    <source>
        <dbReference type="SAM" id="Phobius"/>
    </source>
</evidence>
<dbReference type="RefSeq" id="WP_228254338.1">
    <property type="nucleotide sequence ID" value="NZ_CP031217.1"/>
</dbReference>
<proteinExistence type="inferred from homology"/>
<dbReference type="SMART" id="SM00283">
    <property type="entry name" value="MA"/>
    <property type="match status" value="1"/>
</dbReference>